<dbReference type="RefSeq" id="WP_172890599.1">
    <property type="nucleotide sequence ID" value="NZ_BOMJ01000062.1"/>
</dbReference>
<sequence length="279" mass="31636">MAPQTAPITTADVPAVARFLYEHLNARVSADSWERAIQVPWKVEAPNHGFLLRDEQDEIAGVYLAFYSERDGRRICNLGAWCVLPQHRFHSLKLLKALLSQEGHVFTDLSPSGTVVPMNTRLGFRFVDTATALAPNLPWPSAPGRLSTDPAALESTLRGADLQIYRDHATAAAARQVMLTHRGRYCHVIYRTDRRKGLPLFASLLHVSDPGLFRVLRRRFQSHLLLRHGIPALLAEIRVAGHRPRLSRMLPDTRRKMYRGDLAERDVDYLYSELTCLSW</sequence>
<dbReference type="EMBL" id="LT629758">
    <property type="protein sequence ID" value="SDT55678.1"/>
    <property type="molecule type" value="Genomic_DNA"/>
</dbReference>
<organism evidence="1 2">
    <name type="scientific">Actinoplanes derwentensis</name>
    <dbReference type="NCBI Taxonomy" id="113562"/>
    <lineage>
        <taxon>Bacteria</taxon>
        <taxon>Bacillati</taxon>
        <taxon>Actinomycetota</taxon>
        <taxon>Actinomycetes</taxon>
        <taxon>Micromonosporales</taxon>
        <taxon>Micromonosporaceae</taxon>
        <taxon>Actinoplanes</taxon>
    </lineage>
</organism>
<dbReference type="Gene3D" id="3.40.630.30">
    <property type="match status" value="1"/>
</dbReference>
<keyword evidence="2" id="KW-1185">Reference proteome</keyword>
<gene>
    <name evidence="1" type="ORF">SAMN04489716_4496</name>
</gene>
<evidence type="ECO:0000313" key="1">
    <source>
        <dbReference type="EMBL" id="SDT55678.1"/>
    </source>
</evidence>
<accession>A0A1H2BBV0</accession>
<evidence type="ECO:0000313" key="2">
    <source>
        <dbReference type="Proteomes" id="UP000198688"/>
    </source>
</evidence>
<reference evidence="1 2" key="1">
    <citation type="submission" date="2016-10" db="EMBL/GenBank/DDBJ databases">
        <authorList>
            <person name="de Groot N.N."/>
        </authorList>
    </citation>
    <scope>NUCLEOTIDE SEQUENCE [LARGE SCALE GENOMIC DNA]</scope>
    <source>
        <strain evidence="1 2">DSM 43941</strain>
    </source>
</reference>
<dbReference type="InterPro" id="IPR016181">
    <property type="entry name" value="Acyl_CoA_acyltransferase"/>
</dbReference>
<name>A0A1H2BBV0_9ACTN</name>
<protein>
    <recommendedName>
        <fullName evidence="3">N-acetyltransferase domain-containing protein</fullName>
    </recommendedName>
</protein>
<proteinExistence type="predicted"/>
<dbReference type="Proteomes" id="UP000198688">
    <property type="component" value="Chromosome I"/>
</dbReference>
<dbReference type="AlphaFoldDB" id="A0A1H2BBV0"/>
<dbReference type="STRING" id="113562.SAMN04489716_4496"/>
<evidence type="ECO:0008006" key="3">
    <source>
        <dbReference type="Google" id="ProtNLM"/>
    </source>
</evidence>
<dbReference type="SUPFAM" id="SSF55729">
    <property type="entry name" value="Acyl-CoA N-acyltransferases (Nat)"/>
    <property type="match status" value="1"/>
</dbReference>